<dbReference type="Proteomes" id="UP001501074">
    <property type="component" value="Unassembled WGS sequence"/>
</dbReference>
<gene>
    <name evidence="1" type="ORF">GCM10022223_38040</name>
</gene>
<comment type="caution">
    <text evidence="1">The sequence shown here is derived from an EMBL/GenBank/DDBJ whole genome shotgun (WGS) entry which is preliminary data.</text>
</comment>
<proteinExistence type="predicted"/>
<accession>A0ABP6ZSJ9</accession>
<organism evidence="1 2">
    <name type="scientific">Kineosporia mesophila</name>
    <dbReference type="NCBI Taxonomy" id="566012"/>
    <lineage>
        <taxon>Bacteria</taxon>
        <taxon>Bacillati</taxon>
        <taxon>Actinomycetota</taxon>
        <taxon>Actinomycetes</taxon>
        <taxon>Kineosporiales</taxon>
        <taxon>Kineosporiaceae</taxon>
        <taxon>Kineosporia</taxon>
    </lineage>
</organism>
<protein>
    <submittedName>
        <fullName evidence="1">Uncharacterized protein</fullName>
    </submittedName>
</protein>
<keyword evidence="2" id="KW-1185">Reference proteome</keyword>
<sequence length="302" mass="34439">MNDDEIFVTNPEQLLEAIRLFSLNESPKDHSGYLLQRCGLVLDGQLTAAGESLFKLRHVLRQNGEAELALGRLLRQLTPIQVIEQETRGLGAVPEEGVLDLLRKHRAAGRITSISDLRPTLIWLNKLQVLTYSKKFKTVRIEGSDEKSPNAGEVKNMAAMISPQTPFLNVVRLRRLLRSLGGTVIWADPHFGARALEELAEETDTARVKEIRILSGNDTNVLTERSRKDFDRFSSEMALKGVQSEWRYDSLRDWHDRWLISDAQVWNVPPVNTLFKNDYSEILPASQPPPIRLWWDRSTPRP</sequence>
<reference evidence="2" key="1">
    <citation type="journal article" date="2019" name="Int. J. Syst. Evol. Microbiol.">
        <title>The Global Catalogue of Microorganisms (GCM) 10K type strain sequencing project: providing services to taxonomists for standard genome sequencing and annotation.</title>
        <authorList>
            <consortium name="The Broad Institute Genomics Platform"/>
            <consortium name="The Broad Institute Genome Sequencing Center for Infectious Disease"/>
            <person name="Wu L."/>
            <person name="Ma J."/>
        </authorList>
    </citation>
    <scope>NUCLEOTIDE SEQUENCE [LARGE SCALE GENOMIC DNA]</scope>
    <source>
        <strain evidence="2">JCM 16902</strain>
    </source>
</reference>
<dbReference type="RefSeq" id="WP_231482335.1">
    <property type="nucleotide sequence ID" value="NZ_BAAAZO010000006.1"/>
</dbReference>
<evidence type="ECO:0000313" key="2">
    <source>
        <dbReference type="Proteomes" id="UP001501074"/>
    </source>
</evidence>
<dbReference type="EMBL" id="BAAAZO010000006">
    <property type="protein sequence ID" value="GAA3617756.1"/>
    <property type="molecule type" value="Genomic_DNA"/>
</dbReference>
<name>A0ABP6ZSJ9_9ACTN</name>
<evidence type="ECO:0000313" key="1">
    <source>
        <dbReference type="EMBL" id="GAA3617756.1"/>
    </source>
</evidence>